<evidence type="ECO:0000256" key="4">
    <source>
        <dbReference type="ARBA" id="ARBA00023002"/>
    </source>
</evidence>
<dbReference type="Gene3D" id="3.90.770.10">
    <property type="entry name" value="3-hydroxy-3-methylglutaryl-coenzyme A Reductase, Chain A, domain 2"/>
    <property type="match status" value="1"/>
</dbReference>
<name>A0A1F7IL59_9BACT</name>
<proteinExistence type="inferred from homology"/>
<dbReference type="Gene3D" id="3.30.70.420">
    <property type="entry name" value="Hydroxymethylglutaryl-CoA reductase, class I/II, NAD/NADP-binding domain"/>
    <property type="match status" value="1"/>
</dbReference>
<dbReference type="PRINTS" id="PR00071">
    <property type="entry name" value="HMGCOARDTASE"/>
</dbReference>
<dbReference type="Proteomes" id="UP000179072">
    <property type="component" value="Unassembled WGS sequence"/>
</dbReference>
<dbReference type="InterPro" id="IPR009023">
    <property type="entry name" value="HMG_CoA_Rdtase_NAD(P)-bd_sf"/>
</dbReference>
<evidence type="ECO:0000313" key="5">
    <source>
        <dbReference type="EMBL" id="OGK44073.1"/>
    </source>
</evidence>
<dbReference type="PANTHER" id="PTHR10572:SF24">
    <property type="entry name" value="3-HYDROXY-3-METHYLGLUTARYL-COENZYME A REDUCTASE"/>
    <property type="match status" value="1"/>
</dbReference>
<dbReference type="SUPFAM" id="SSF56542">
    <property type="entry name" value="Substrate-binding domain of HMG-CoA reductase"/>
    <property type="match status" value="1"/>
</dbReference>
<keyword evidence="3" id="KW-0521">NADP</keyword>
<dbReference type="STRING" id="1802060.A2957_01260"/>
<gene>
    <name evidence="5" type="ORF">A2957_01260</name>
</gene>
<dbReference type="PROSITE" id="PS00318">
    <property type="entry name" value="HMG_COA_REDUCTASE_2"/>
    <property type="match status" value="1"/>
</dbReference>
<dbReference type="GO" id="GO:0016126">
    <property type="term" value="P:sterol biosynthetic process"/>
    <property type="evidence" value="ECO:0007669"/>
    <property type="project" value="TreeGrafter"/>
</dbReference>
<dbReference type="InterPro" id="IPR009029">
    <property type="entry name" value="HMG_CoA_Rdtase_sub-bd_dom_sf"/>
</dbReference>
<keyword evidence="4" id="KW-0560">Oxidoreductase</keyword>
<protein>
    <recommendedName>
        <fullName evidence="2">hydroxymethylglutaryl-CoA reductase (NADPH)</fullName>
        <ecNumber evidence="2">1.1.1.34</ecNumber>
    </recommendedName>
</protein>
<dbReference type="PANTHER" id="PTHR10572">
    <property type="entry name" value="3-HYDROXY-3-METHYLGLUTARYL-COENZYME A REDUCTASE"/>
    <property type="match status" value="1"/>
</dbReference>
<dbReference type="GO" id="GO:0015936">
    <property type="term" value="P:coenzyme A metabolic process"/>
    <property type="evidence" value="ECO:0007669"/>
    <property type="project" value="InterPro"/>
</dbReference>
<dbReference type="SUPFAM" id="SSF55035">
    <property type="entry name" value="NAD-binding domain of HMG-CoA reductase"/>
    <property type="match status" value="1"/>
</dbReference>
<dbReference type="AlphaFoldDB" id="A0A1F7IL59"/>
<accession>A0A1F7IL59</accession>
<organism evidence="5 6">
    <name type="scientific">Candidatus Roizmanbacteria bacterium RIFCSPLOWO2_01_FULL_38_11</name>
    <dbReference type="NCBI Taxonomy" id="1802060"/>
    <lineage>
        <taxon>Bacteria</taxon>
        <taxon>Candidatus Roizmaniibacteriota</taxon>
    </lineage>
</organism>
<sequence length="375" mass="41002">MKIKLSQLKSASERKKFIEEQTQIKLNSISSVLIDTENTVKIENLVGATSIPLGIAGPLLINGENGKREVYLPLTTTEGVLVASVSRGCKAIAESEGAEVSTHHVGTTRGPVFHVKSIRESKKFYKWIKEHEKEIGSIAESTSKHIKYKKMMLRTVLPYVFIRFYFDTDDAMGMNMVTIASNILVEFIEKETGVKCLSVAGNFDIDKKPAWLNFIENRGFKAWAEVILKKSVVEKVLKVTPENFYETWLAKCIYGSIMSGSLGFNAQFANVIAALYASTGQDLAHVVEGSLGITTAKILESGDLYVSVYLPSLMVGTVGGGTKYATQREALQLLNVTHSQELVEVIAGAVLAGEISLIASQCEGTLACAHEKLAR</sequence>
<dbReference type="EC" id="1.1.1.34" evidence="2"/>
<reference evidence="5 6" key="1">
    <citation type="journal article" date="2016" name="Nat. Commun.">
        <title>Thousands of microbial genomes shed light on interconnected biogeochemical processes in an aquifer system.</title>
        <authorList>
            <person name="Anantharaman K."/>
            <person name="Brown C.T."/>
            <person name="Hug L.A."/>
            <person name="Sharon I."/>
            <person name="Castelle C.J."/>
            <person name="Probst A.J."/>
            <person name="Thomas B.C."/>
            <person name="Singh A."/>
            <person name="Wilkins M.J."/>
            <person name="Karaoz U."/>
            <person name="Brodie E.L."/>
            <person name="Williams K.H."/>
            <person name="Hubbard S.S."/>
            <person name="Banfield J.F."/>
        </authorList>
    </citation>
    <scope>NUCLEOTIDE SEQUENCE [LARGE SCALE GENOMIC DNA]</scope>
</reference>
<dbReference type="GO" id="GO:0008299">
    <property type="term" value="P:isoprenoid biosynthetic process"/>
    <property type="evidence" value="ECO:0007669"/>
    <property type="project" value="InterPro"/>
</dbReference>
<dbReference type="PROSITE" id="PS50065">
    <property type="entry name" value="HMG_COA_REDUCTASE_4"/>
    <property type="match status" value="1"/>
</dbReference>
<evidence type="ECO:0000313" key="6">
    <source>
        <dbReference type="Proteomes" id="UP000179072"/>
    </source>
</evidence>
<dbReference type="InterPro" id="IPR004554">
    <property type="entry name" value="HMG_CoA_Rdtase_eu_arc"/>
</dbReference>
<comment type="similarity">
    <text evidence="1">Belongs to the HMG-CoA reductase family.</text>
</comment>
<dbReference type="Pfam" id="PF00368">
    <property type="entry name" value="HMG-CoA_red"/>
    <property type="match status" value="1"/>
</dbReference>
<dbReference type="EMBL" id="MGAK01000025">
    <property type="protein sequence ID" value="OGK44073.1"/>
    <property type="molecule type" value="Genomic_DNA"/>
</dbReference>
<dbReference type="GO" id="GO:0004420">
    <property type="term" value="F:hydroxymethylglutaryl-CoA reductase (NADPH) activity"/>
    <property type="evidence" value="ECO:0007669"/>
    <property type="project" value="UniProtKB-EC"/>
</dbReference>
<evidence type="ECO:0000256" key="3">
    <source>
        <dbReference type="ARBA" id="ARBA00022857"/>
    </source>
</evidence>
<dbReference type="InterPro" id="IPR023074">
    <property type="entry name" value="HMG_CoA_Rdtase_cat_sf"/>
</dbReference>
<dbReference type="CDD" id="cd00643">
    <property type="entry name" value="HMG-CoA_reductase_classI"/>
    <property type="match status" value="1"/>
</dbReference>
<comment type="caution">
    <text evidence="5">The sequence shown here is derived from an EMBL/GenBank/DDBJ whole genome shotgun (WGS) entry which is preliminary data.</text>
</comment>
<dbReference type="InterPro" id="IPR023076">
    <property type="entry name" value="HMG_CoA_Rdtase_CS"/>
</dbReference>
<evidence type="ECO:0000256" key="1">
    <source>
        <dbReference type="ARBA" id="ARBA00007661"/>
    </source>
</evidence>
<evidence type="ECO:0000256" key="2">
    <source>
        <dbReference type="ARBA" id="ARBA00012999"/>
    </source>
</evidence>
<dbReference type="InterPro" id="IPR002202">
    <property type="entry name" value="HMG_CoA_Rdtase"/>
</dbReference>